<accession>A0ABV3V1K7</accession>
<sequence length="51" mass="5316">MGMVQYFASAAGGFRNGSAVGYHRGGDASREIHGHQIRPGIVVMGMLGCAH</sequence>
<dbReference type="RefSeq" id="WP_158222917.1">
    <property type="nucleotide sequence ID" value="NZ_JAYWLU010000007.1"/>
</dbReference>
<gene>
    <name evidence="1" type="ORF">VVR66_07770</name>
</gene>
<name>A0ABV3V1K7_9MICC</name>
<evidence type="ECO:0000313" key="1">
    <source>
        <dbReference type="EMBL" id="MEX3594607.1"/>
    </source>
</evidence>
<comment type="caution">
    <text evidence="1">The sequence shown here is derived from an EMBL/GenBank/DDBJ whole genome shotgun (WGS) entry which is preliminary data.</text>
</comment>
<keyword evidence="2" id="KW-1185">Reference proteome</keyword>
<dbReference type="EMBL" id="JAYWLU010000007">
    <property type="protein sequence ID" value="MEX3594607.1"/>
    <property type="molecule type" value="Genomic_DNA"/>
</dbReference>
<evidence type="ECO:0000313" key="2">
    <source>
        <dbReference type="Proteomes" id="UP001558481"/>
    </source>
</evidence>
<proteinExistence type="predicted"/>
<protein>
    <submittedName>
        <fullName evidence="1">Uncharacterized protein</fullName>
    </submittedName>
</protein>
<dbReference type="Proteomes" id="UP001558481">
    <property type="component" value="Unassembled WGS sequence"/>
</dbReference>
<reference evidence="1 2" key="1">
    <citation type="journal article" date="2024" name="Fungal Genet. Biol.">
        <title>The porcine skin microbiome exhibits broad fungal antagonism.</title>
        <authorList>
            <person name="De La Cruz K.F."/>
            <person name="Townsend E.C."/>
            <person name="Alex Cheong J.Z."/>
            <person name="Salamzade R."/>
            <person name="Liu A."/>
            <person name="Sandstrom S."/>
            <person name="Davila E."/>
            <person name="Huang L."/>
            <person name="Xu K.H."/>
            <person name="Wu S.Y."/>
            <person name="Meudt J.J."/>
            <person name="Shanmuganayagam D."/>
            <person name="Gibson A.L.F."/>
            <person name="Kalan L.R."/>
        </authorList>
    </citation>
    <scope>NUCLEOTIDE SEQUENCE [LARGE SCALE GENOMIC DNA]</scope>
    <source>
        <strain evidence="1 2">LK2625</strain>
    </source>
</reference>
<organism evidence="1 2">
    <name type="scientific">Kocuria carniphila</name>
    <dbReference type="NCBI Taxonomy" id="262208"/>
    <lineage>
        <taxon>Bacteria</taxon>
        <taxon>Bacillati</taxon>
        <taxon>Actinomycetota</taxon>
        <taxon>Actinomycetes</taxon>
        <taxon>Micrococcales</taxon>
        <taxon>Micrococcaceae</taxon>
        <taxon>Kocuria</taxon>
    </lineage>
</organism>